<protein>
    <submittedName>
        <fullName evidence="1">Uncharacterized protein</fullName>
    </submittedName>
</protein>
<gene>
    <name evidence="1" type="ORF">SAMN06265337_1223</name>
</gene>
<keyword evidence="2" id="KW-1185">Reference proteome</keyword>
<evidence type="ECO:0000313" key="1">
    <source>
        <dbReference type="EMBL" id="SNC65138.1"/>
    </source>
</evidence>
<proteinExistence type="predicted"/>
<reference evidence="2" key="1">
    <citation type="submission" date="2017-06" db="EMBL/GenBank/DDBJ databases">
        <authorList>
            <person name="Varghese N."/>
            <person name="Submissions S."/>
        </authorList>
    </citation>
    <scope>NUCLEOTIDE SEQUENCE [LARGE SCALE GENOMIC DNA]</scope>
    <source>
        <strain evidence="2">DSM 11116</strain>
    </source>
</reference>
<sequence>MPPSHTPSRFCLLELSLPNLHEQMQALVIMSGGRGRVRVSFNVTSIDGRAVLSFRLPRNQAGGGISGNIHLKITCEAPRLFSWLLARGRTWTRNYKQPGKLRLRISKLDVGQLEQLLEEVAAFCN</sequence>
<name>A0A212TGG5_9BACT</name>
<dbReference type="EMBL" id="FYEW01000001">
    <property type="protein sequence ID" value="SNC65138.1"/>
    <property type="molecule type" value="Genomic_DNA"/>
</dbReference>
<dbReference type="RefSeq" id="WP_141106467.1">
    <property type="nucleotide sequence ID" value="NZ_FYEW01000001.1"/>
</dbReference>
<accession>A0A212TGG5</accession>
<evidence type="ECO:0000313" key="2">
    <source>
        <dbReference type="Proteomes" id="UP000198131"/>
    </source>
</evidence>
<dbReference type="Proteomes" id="UP000198131">
    <property type="component" value="Unassembled WGS sequence"/>
</dbReference>
<dbReference type="AlphaFoldDB" id="A0A212TGG5"/>
<organism evidence="1 2">
    <name type="scientific">Hymenobacter gelipurpurascens</name>
    <dbReference type="NCBI Taxonomy" id="89968"/>
    <lineage>
        <taxon>Bacteria</taxon>
        <taxon>Pseudomonadati</taxon>
        <taxon>Bacteroidota</taxon>
        <taxon>Cytophagia</taxon>
        <taxon>Cytophagales</taxon>
        <taxon>Hymenobacteraceae</taxon>
        <taxon>Hymenobacter</taxon>
    </lineage>
</organism>